<feature type="transmembrane region" description="Helical" evidence="1">
    <location>
        <begin position="152"/>
        <end position="175"/>
    </location>
</feature>
<protein>
    <submittedName>
        <fullName evidence="3">Tripartite tricarboxylate transporter TctB family protein</fullName>
    </submittedName>
</protein>
<feature type="domain" description="DUF1468" evidence="2">
    <location>
        <begin position="15"/>
        <end position="176"/>
    </location>
</feature>
<gene>
    <name evidence="3" type="ORF">FJU11_02635</name>
</gene>
<keyword evidence="1" id="KW-0472">Membrane</keyword>
<keyword evidence="1" id="KW-0812">Transmembrane</keyword>
<dbReference type="AlphaFoldDB" id="A0A506UFL5"/>
<name>A0A506UFL5_9HYPH</name>
<feature type="transmembrane region" description="Helical" evidence="1">
    <location>
        <begin position="48"/>
        <end position="71"/>
    </location>
</feature>
<dbReference type="Proteomes" id="UP000320314">
    <property type="component" value="Unassembled WGS sequence"/>
</dbReference>
<dbReference type="RefSeq" id="WP_141165471.1">
    <property type="nucleotide sequence ID" value="NZ_VHLH01000003.1"/>
</dbReference>
<comment type="caution">
    <text evidence="3">The sequence shown here is derived from an EMBL/GenBank/DDBJ whole genome shotgun (WGS) entry which is preliminary data.</text>
</comment>
<dbReference type="Pfam" id="PF07331">
    <property type="entry name" value="TctB"/>
    <property type="match status" value="1"/>
</dbReference>
<keyword evidence="1" id="KW-1133">Transmembrane helix</keyword>
<dbReference type="InterPro" id="IPR009936">
    <property type="entry name" value="DUF1468"/>
</dbReference>
<feature type="transmembrane region" description="Helical" evidence="1">
    <location>
        <begin position="129"/>
        <end position="145"/>
    </location>
</feature>
<reference evidence="3 4" key="1">
    <citation type="submission" date="2019-06" db="EMBL/GenBank/DDBJ databases">
        <authorList>
            <person name="Li M."/>
        </authorList>
    </citation>
    <scope>NUCLEOTIDE SEQUENCE [LARGE SCALE GENOMIC DNA]</scope>
    <source>
        <strain evidence="3 4">BGMRC6574</strain>
    </source>
</reference>
<accession>A0A506UFL5</accession>
<sequence>MSSELKARLQHSSAVAGFVLICVVIYWQCFTDLAAQDAASGGAQYNAAFVPELLSGFLIALCMLQLVRVWFGNGFRESEDTLPDELDADAPVEDAVTYEDDENFGLVLRAILCVGLIAVFILVLPYLGYYVAMPLLLIAVLVTLGSRNPLTVVALAIGLTLIVGYVFGGLLNVVLPPGFLEIEPW</sequence>
<dbReference type="OrthoDB" id="7873154at2"/>
<dbReference type="EMBL" id="VHLH01000003">
    <property type="protein sequence ID" value="TPW31874.1"/>
    <property type="molecule type" value="Genomic_DNA"/>
</dbReference>
<evidence type="ECO:0000259" key="2">
    <source>
        <dbReference type="Pfam" id="PF07331"/>
    </source>
</evidence>
<evidence type="ECO:0000313" key="3">
    <source>
        <dbReference type="EMBL" id="TPW31874.1"/>
    </source>
</evidence>
<feature type="transmembrane region" description="Helical" evidence="1">
    <location>
        <begin position="12"/>
        <end position="28"/>
    </location>
</feature>
<organism evidence="3 4">
    <name type="scientific">Pararhizobium mangrovi</name>
    <dbReference type="NCBI Taxonomy" id="2590452"/>
    <lineage>
        <taxon>Bacteria</taxon>
        <taxon>Pseudomonadati</taxon>
        <taxon>Pseudomonadota</taxon>
        <taxon>Alphaproteobacteria</taxon>
        <taxon>Hyphomicrobiales</taxon>
        <taxon>Rhizobiaceae</taxon>
        <taxon>Rhizobium/Agrobacterium group</taxon>
        <taxon>Pararhizobium</taxon>
    </lineage>
</organism>
<feature type="transmembrane region" description="Helical" evidence="1">
    <location>
        <begin position="106"/>
        <end position="123"/>
    </location>
</feature>
<keyword evidence="4" id="KW-1185">Reference proteome</keyword>
<proteinExistence type="predicted"/>
<evidence type="ECO:0000313" key="4">
    <source>
        <dbReference type="Proteomes" id="UP000320314"/>
    </source>
</evidence>
<evidence type="ECO:0000256" key="1">
    <source>
        <dbReference type="SAM" id="Phobius"/>
    </source>
</evidence>